<dbReference type="CDD" id="cd16320">
    <property type="entry name" value="MraZ_N"/>
    <property type="match status" value="1"/>
</dbReference>
<dbReference type="AlphaFoldDB" id="A0A0G0SZI9"/>
<proteinExistence type="inferred from homology"/>
<dbReference type="SUPFAM" id="SSF89447">
    <property type="entry name" value="AbrB/MazE/MraZ-like"/>
    <property type="match status" value="1"/>
</dbReference>
<protein>
    <recommendedName>
        <fullName evidence="1 7">Transcriptional regulator MraZ</fullName>
    </recommendedName>
</protein>
<keyword evidence="3" id="KW-0677">Repeat</keyword>
<dbReference type="InterPro" id="IPR038619">
    <property type="entry name" value="MraZ_sf"/>
</dbReference>
<reference evidence="9 10" key="1">
    <citation type="journal article" date="2015" name="Nature">
        <title>rRNA introns, odd ribosomes, and small enigmatic genomes across a large radiation of phyla.</title>
        <authorList>
            <person name="Brown C.T."/>
            <person name="Hug L.A."/>
            <person name="Thomas B.C."/>
            <person name="Sharon I."/>
            <person name="Castelle C.J."/>
            <person name="Singh A."/>
            <person name="Wilkins M.J."/>
            <person name="Williams K.H."/>
            <person name="Banfield J.F."/>
        </authorList>
    </citation>
    <scope>NUCLEOTIDE SEQUENCE [LARGE SCALE GENOMIC DNA]</scope>
</reference>
<dbReference type="GO" id="GO:0003700">
    <property type="term" value="F:DNA-binding transcription factor activity"/>
    <property type="evidence" value="ECO:0007669"/>
    <property type="project" value="UniProtKB-UniRule"/>
</dbReference>
<evidence type="ECO:0000313" key="9">
    <source>
        <dbReference type="EMBL" id="KKR40265.1"/>
    </source>
</evidence>
<comment type="subcellular location">
    <subcellularLocation>
        <location evidence="7">Cytoplasm</location>
        <location evidence="7">Nucleoid</location>
    </subcellularLocation>
</comment>
<evidence type="ECO:0000256" key="5">
    <source>
        <dbReference type="ARBA" id="ARBA00023125"/>
    </source>
</evidence>
<keyword evidence="6 7" id="KW-0804">Transcription</keyword>
<dbReference type="InterPro" id="IPR035642">
    <property type="entry name" value="MraZ_N"/>
</dbReference>
<dbReference type="Proteomes" id="UP000034215">
    <property type="component" value="Unassembled WGS sequence"/>
</dbReference>
<dbReference type="InterPro" id="IPR003444">
    <property type="entry name" value="MraZ"/>
</dbReference>
<dbReference type="HAMAP" id="MF_01008">
    <property type="entry name" value="MraZ"/>
    <property type="match status" value="1"/>
</dbReference>
<name>A0A0G0SZI9_9BACT</name>
<evidence type="ECO:0000256" key="4">
    <source>
        <dbReference type="ARBA" id="ARBA00023015"/>
    </source>
</evidence>
<dbReference type="GO" id="GO:2000143">
    <property type="term" value="P:negative regulation of DNA-templated transcription initiation"/>
    <property type="evidence" value="ECO:0007669"/>
    <property type="project" value="TreeGrafter"/>
</dbReference>
<dbReference type="InterPro" id="IPR020603">
    <property type="entry name" value="MraZ_dom"/>
</dbReference>
<dbReference type="PROSITE" id="PS51740">
    <property type="entry name" value="SPOVT_ABRB"/>
    <property type="match status" value="1"/>
</dbReference>
<dbReference type="GO" id="GO:0009295">
    <property type="term" value="C:nucleoid"/>
    <property type="evidence" value="ECO:0007669"/>
    <property type="project" value="UniProtKB-SubCell"/>
</dbReference>
<organism evidence="9 10">
    <name type="scientific">Candidatus Woesebacteria bacterium GW2011_GWB1_40_12</name>
    <dbReference type="NCBI Taxonomy" id="1618576"/>
    <lineage>
        <taxon>Bacteria</taxon>
        <taxon>Candidatus Woeseibacteriota</taxon>
    </lineage>
</organism>
<gene>
    <name evidence="7" type="primary">mraZ</name>
    <name evidence="9" type="ORF">UT76_C0043G0006</name>
</gene>
<dbReference type="PANTHER" id="PTHR34701:SF1">
    <property type="entry name" value="TRANSCRIPTIONAL REGULATOR MRAZ"/>
    <property type="match status" value="1"/>
</dbReference>
<dbReference type="Pfam" id="PF02381">
    <property type="entry name" value="MraZ"/>
    <property type="match status" value="1"/>
</dbReference>
<dbReference type="GO" id="GO:0005737">
    <property type="term" value="C:cytoplasm"/>
    <property type="evidence" value="ECO:0007669"/>
    <property type="project" value="UniProtKB-UniRule"/>
</dbReference>
<feature type="domain" description="SpoVT-AbrB" evidence="8">
    <location>
        <begin position="77"/>
        <end position="120"/>
    </location>
</feature>
<keyword evidence="4 7" id="KW-0805">Transcription regulation</keyword>
<dbReference type="Gene3D" id="3.40.1550.20">
    <property type="entry name" value="Transcriptional regulator MraZ domain"/>
    <property type="match status" value="1"/>
</dbReference>
<accession>A0A0G0SZI9</accession>
<evidence type="ECO:0000256" key="1">
    <source>
        <dbReference type="ARBA" id="ARBA00013860"/>
    </source>
</evidence>
<dbReference type="EMBL" id="LBYA01000043">
    <property type="protein sequence ID" value="KKR40265.1"/>
    <property type="molecule type" value="Genomic_DNA"/>
</dbReference>
<dbReference type="PANTHER" id="PTHR34701">
    <property type="entry name" value="TRANSCRIPTIONAL REGULATOR MRAZ"/>
    <property type="match status" value="1"/>
</dbReference>
<evidence type="ECO:0000313" key="10">
    <source>
        <dbReference type="Proteomes" id="UP000034215"/>
    </source>
</evidence>
<sequence>MFLGTYLASVTSGKRISVPSIFRENLGKELVLSQWYEECLVLVSKSSLNSLLGRITGSQETIIEPIRKTEHFIYASSYEVVPDEQGRIVIPDRLLAYANLKDQVYFLGVGDRVEIWNKETWEAREKEVAEGAAKYIEELARRNER</sequence>
<comment type="similarity">
    <text evidence="7">Belongs to the MraZ family.</text>
</comment>
<evidence type="ECO:0000256" key="3">
    <source>
        <dbReference type="ARBA" id="ARBA00022737"/>
    </source>
</evidence>
<keyword evidence="5 7" id="KW-0238">DNA-binding</keyword>
<evidence type="ECO:0000256" key="7">
    <source>
        <dbReference type="HAMAP-Rule" id="MF_01008"/>
    </source>
</evidence>
<evidence type="ECO:0000259" key="8">
    <source>
        <dbReference type="PROSITE" id="PS51740"/>
    </source>
</evidence>
<dbReference type="CDD" id="cd16321">
    <property type="entry name" value="MraZ_C"/>
    <property type="match status" value="1"/>
</dbReference>
<evidence type="ECO:0000256" key="6">
    <source>
        <dbReference type="ARBA" id="ARBA00023163"/>
    </source>
</evidence>
<dbReference type="GO" id="GO:0000976">
    <property type="term" value="F:transcription cis-regulatory region binding"/>
    <property type="evidence" value="ECO:0007669"/>
    <property type="project" value="TreeGrafter"/>
</dbReference>
<dbReference type="InterPro" id="IPR035644">
    <property type="entry name" value="MraZ_C"/>
</dbReference>
<comment type="subunit">
    <text evidence="7">Forms oligomers.</text>
</comment>
<evidence type="ECO:0000256" key="2">
    <source>
        <dbReference type="ARBA" id="ARBA00022490"/>
    </source>
</evidence>
<dbReference type="InterPro" id="IPR037914">
    <property type="entry name" value="SpoVT-AbrB_sf"/>
</dbReference>
<comment type="caution">
    <text evidence="9">The sequence shown here is derived from an EMBL/GenBank/DDBJ whole genome shotgun (WGS) entry which is preliminary data.</text>
</comment>
<keyword evidence="2 7" id="KW-0963">Cytoplasm</keyword>
<dbReference type="InterPro" id="IPR007159">
    <property type="entry name" value="SpoVT-AbrB_dom"/>
</dbReference>